<dbReference type="AlphaFoldDB" id="A0A0F9I7H5"/>
<organism evidence="1">
    <name type="scientific">marine sediment metagenome</name>
    <dbReference type="NCBI Taxonomy" id="412755"/>
    <lineage>
        <taxon>unclassified sequences</taxon>
        <taxon>metagenomes</taxon>
        <taxon>ecological metagenomes</taxon>
    </lineage>
</organism>
<sequence length="109" mass="12347">DYAEFNSGARDRWSKPETKLRIDVPMPAYPAGGNRAWKAEAIIPMIPADVYPARGYGTRKDWFILWEADWKAAPVDPMLLKHVAGTLYAVLAQWDLTKIERSILEGDQS</sequence>
<evidence type="ECO:0000313" key="1">
    <source>
        <dbReference type="EMBL" id="KKM23497.1"/>
    </source>
</evidence>
<dbReference type="EMBL" id="LAZR01013111">
    <property type="protein sequence ID" value="KKM23497.1"/>
    <property type="molecule type" value="Genomic_DNA"/>
</dbReference>
<feature type="non-terminal residue" evidence="1">
    <location>
        <position position="1"/>
    </location>
</feature>
<name>A0A0F9I7H5_9ZZZZ</name>
<accession>A0A0F9I7H5</accession>
<reference evidence="1" key="1">
    <citation type="journal article" date="2015" name="Nature">
        <title>Complex archaea that bridge the gap between prokaryotes and eukaryotes.</title>
        <authorList>
            <person name="Spang A."/>
            <person name="Saw J.H."/>
            <person name="Jorgensen S.L."/>
            <person name="Zaremba-Niedzwiedzka K."/>
            <person name="Martijn J."/>
            <person name="Lind A.E."/>
            <person name="van Eijk R."/>
            <person name="Schleper C."/>
            <person name="Guy L."/>
            <person name="Ettema T.J."/>
        </authorList>
    </citation>
    <scope>NUCLEOTIDE SEQUENCE</scope>
</reference>
<protein>
    <submittedName>
        <fullName evidence="1">Uncharacterized protein</fullName>
    </submittedName>
</protein>
<proteinExistence type="predicted"/>
<comment type="caution">
    <text evidence="1">The sequence shown here is derived from an EMBL/GenBank/DDBJ whole genome shotgun (WGS) entry which is preliminary data.</text>
</comment>
<gene>
    <name evidence="1" type="ORF">LCGC14_1614520</name>
</gene>